<reference evidence="1" key="1">
    <citation type="submission" date="2022-08" db="EMBL/GenBank/DDBJ databases">
        <title>Novel Bdellovibrio Species Isolated from Svalbard: Designation Bdellovibrio svalbardensis.</title>
        <authorList>
            <person name="Mitchell R.J."/>
            <person name="Choi S.Y."/>
        </authorList>
    </citation>
    <scope>NUCLEOTIDE SEQUENCE</scope>
    <source>
        <strain evidence="1">PAP01</strain>
    </source>
</reference>
<dbReference type="RefSeq" id="WP_277578955.1">
    <property type="nucleotide sequence ID" value="NZ_JANRMI010000004.1"/>
</dbReference>
<keyword evidence="2" id="KW-1185">Reference proteome</keyword>
<evidence type="ECO:0008006" key="3">
    <source>
        <dbReference type="Google" id="ProtNLM"/>
    </source>
</evidence>
<dbReference type="Proteomes" id="UP001152321">
    <property type="component" value="Unassembled WGS sequence"/>
</dbReference>
<accession>A0ABT6DKU4</accession>
<comment type="caution">
    <text evidence="1">The sequence shown here is derived from an EMBL/GenBank/DDBJ whole genome shotgun (WGS) entry which is preliminary data.</text>
</comment>
<proteinExistence type="predicted"/>
<dbReference type="EMBL" id="JANRMI010000004">
    <property type="protein sequence ID" value="MDG0817482.1"/>
    <property type="molecule type" value="Genomic_DNA"/>
</dbReference>
<gene>
    <name evidence="1" type="ORF">NWE73_13960</name>
</gene>
<evidence type="ECO:0000313" key="1">
    <source>
        <dbReference type="EMBL" id="MDG0817482.1"/>
    </source>
</evidence>
<evidence type="ECO:0000313" key="2">
    <source>
        <dbReference type="Proteomes" id="UP001152321"/>
    </source>
</evidence>
<protein>
    <recommendedName>
        <fullName evidence="3">Outer membrane protein beta-barrel domain-containing protein</fullName>
    </recommendedName>
</protein>
<sequence length="213" mass="22818">MRDICSIKVCLLTFALSTFVGPKSYASSPIEFSSTKLNLFQEIYSGESYKSLAQGSPGFGIEFSRDAGGTYFRTYAKGRFGASSGKQKFLDGSSQVNADYSYYFTQGELGLQVYPIARRDVGVNLFIGAGGVLGLNSLGLKPISGSFSQLKAQQQAIAFGYIASIGLEMIFSGANSRHFMGTLEAAYRQQQAALAGQDEFDLGGLSISVGMGW</sequence>
<organism evidence="1 2">
    <name type="scientific">Bdellovibrio svalbardensis</name>
    <dbReference type="NCBI Taxonomy" id="2972972"/>
    <lineage>
        <taxon>Bacteria</taxon>
        <taxon>Pseudomonadati</taxon>
        <taxon>Bdellovibrionota</taxon>
        <taxon>Bdellovibrionia</taxon>
        <taxon>Bdellovibrionales</taxon>
        <taxon>Pseudobdellovibrionaceae</taxon>
        <taxon>Bdellovibrio</taxon>
    </lineage>
</organism>
<name>A0ABT6DKU4_9BACT</name>